<feature type="region of interest" description="Disordered" evidence="8">
    <location>
        <begin position="1"/>
        <end position="26"/>
    </location>
</feature>
<dbReference type="PANTHER" id="PTHR40626:SF11">
    <property type="entry name" value="ZINC FINGER PROTEIN YPR022C"/>
    <property type="match status" value="1"/>
</dbReference>
<keyword evidence="11" id="KW-1185">Reference proteome</keyword>
<comment type="subcellular location">
    <subcellularLocation>
        <location evidence="1">Nucleus</location>
    </subcellularLocation>
</comment>
<dbReference type="GO" id="GO:0000978">
    <property type="term" value="F:RNA polymerase II cis-regulatory region sequence-specific DNA binding"/>
    <property type="evidence" value="ECO:0007669"/>
    <property type="project" value="InterPro"/>
</dbReference>
<name>A0A316VL96_9BASI</name>
<feature type="compositionally biased region" description="Low complexity" evidence="8">
    <location>
        <begin position="158"/>
        <end position="171"/>
    </location>
</feature>
<evidence type="ECO:0000256" key="5">
    <source>
        <dbReference type="ARBA" id="ARBA00022833"/>
    </source>
</evidence>
<dbReference type="STRING" id="1280837.A0A316VL96"/>
<sequence>MSATSTASAMPNSSMPGGSATQSGPPYLCPTCQTTYSRLEYLRRHERRHADIRPFVCDCGKGFSRSDVLSRHKRQCAVHLNGGSADGDTSIASNGGSSGRANNGVGRRASSGRQNSRKSSTNGTTTARANGRKSAATASGERSDSLQNTPDDDDDDSPQVNQQHQQQSQPPHHLPMSFPGASQPHPASNMTNIGNSFPFPPQPGVQLGTSAPPPLLPPAPYGTDANGMILPNVSSNQPFPGMMPPHLSNFTNIVNPQHHYPSSPESNGTMSQHSSPRFSSRDMARHGSNGSRFSLRKGGSFDHIGPRSGVAGSGMTGTTPNQYAPEFWDALDPAAKNNANDYVSAGGSGQAPLSLADTASGMTLPVSGGLNGVTTPRGEPQRFAVSTGPLSPFSSIALSSTMSPYLSAFSNARDTPFVASPSRGIIPGTPGASLNVFDWTMRPPSKPASSSMSKRDSISQQGQSGSAIERSQSAQGGANEAKRGSSPSPAAAAAAGTDGKRKREDDEEGRKIAKVEDEVGDEVKKEEGDAEGEGLSREEKEPSHDEDQRTAAELLDSLRNAGSRSSQATFSDAGNVSVTSASSDQQAALSTVSTGEAAMAVPAPAPPVSIQSPPTEAQPTTSTATSVTTTS</sequence>
<dbReference type="FunFam" id="3.30.160.60:FF:002347">
    <property type="entry name" value="Potential zinc finger protein"/>
    <property type="match status" value="1"/>
</dbReference>
<feature type="compositionally biased region" description="Polar residues" evidence="8">
    <location>
        <begin position="1"/>
        <end position="24"/>
    </location>
</feature>
<feature type="compositionally biased region" description="Low complexity" evidence="8">
    <location>
        <begin position="90"/>
        <end position="109"/>
    </location>
</feature>
<dbReference type="SUPFAM" id="SSF57667">
    <property type="entry name" value="beta-beta-alpha zinc fingers"/>
    <property type="match status" value="1"/>
</dbReference>
<feature type="compositionally biased region" description="Polar residues" evidence="8">
    <location>
        <begin position="263"/>
        <end position="278"/>
    </location>
</feature>
<evidence type="ECO:0000256" key="8">
    <source>
        <dbReference type="SAM" id="MobiDB-lite"/>
    </source>
</evidence>
<feature type="compositionally biased region" description="Low complexity" evidence="8">
    <location>
        <begin position="485"/>
        <end position="495"/>
    </location>
</feature>
<dbReference type="Proteomes" id="UP000245771">
    <property type="component" value="Unassembled WGS sequence"/>
</dbReference>
<evidence type="ECO:0000256" key="3">
    <source>
        <dbReference type="ARBA" id="ARBA00022737"/>
    </source>
</evidence>
<feature type="compositionally biased region" description="Low complexity" evidence="8">
    <location>
        <begin position="597"/>
        <end position="631"/>
    </location>
</feature>
<protein>
    <recommendedName>
        <fullName evidence="9">C2H2-type domain-containing protein</fullName>
    </recommendedName>
</protein>
<proteinExistence type="predicted"/>
<feature type="region of interest" description="Disordered" evidence="8">
    <location>
        <begin position="422"/>
        <end position="631"/>
    </location>
</feature>
<evidence type="ECO:0000259" key="9">
    <source>
        <dbReference type="PROSITE" id="PS50157"/>
    </source>
</evidence>
<accession>A0A316VL96</accession>
<evidence type="ECO:0000313" key="10">
    <source>
        <dbReference type="EMBL" id="PWN38326.1"/>
    </source>
</evidence>
<reference evidence="10 11" key="1">
    <citation type="journal article" date="2018" name="Mol. Biol. Evol.">
        <title>Broad Genomic Sampling Reveals a Smut Pathogenic Ancestry of the Fungal Clade Ustilaginomycotina.</title>
        <authorList>
            <person name="Kijpornyongpan T."/>
            <person name="Mondo S.J."/>
            <person name="Barry K."/>
            <person name="Sandor L."/>
            <person name="Lee J."/>
            <person name="Lipzen A."/>
            <person name="Pangilinan J."/>
            <person name="LaButti K."/>
            <person name="Hainaut M."/>
            <person name="Henrissat B."/>
            <person name="Grigoriev I.V."/>
            <person name="Spatafora J.W."/>
            <person name="Aime M.C."/>
        </authorList>
    </citation>
    <scope>NUCLEOTIDE SEQUENCE [LARGE SCALE GENOMIC DNA]</scope>
    <source>
        <strain evidence="10 11">MCA 3882</strain>
    </source>
</reference>
<dbReference type="InterPro" id="IPR051059">
    <property type="entry name" value="VerF-like"/>
</dbReference>
<keyword evidence="5" id="KW-0862">Zinc</keyword>
<dbReference type="PANTHER" id="PTHR40626">
    <property type="entry name" value="MIP31509P"/>
    <property type="match status" value="1"/>
</dbReference>
<dbReference type="InterPro" id="IPR036236">
    <property type="entry name" value="Znf_C2H2_sf"/>
</dbReference>
<keyword evidence="2" id="KW-0479">Metal-binding</keyword>
<feature type="compositionally biased region" description="Polar residues" evidence="8">
    <location>
        <begin position="185"/>
        <end position="195"/>
    </location>
</feature>
<keyword evidence="6" id="KW-0539">Nucleus</keyword>
<dbReference type="AlphaFoldDB" id="A0A316VL96"/>
<organism evidence="10 11">
    <name type="scientific">Meira miltonrushii</name>
    <dbReference type="NCBI Taxonomy" id="1280837"/>
    <lineage>
        <taxon>Eukaryota</taxon>
        <taxon>Fungi</taxon>
        <taxon>Dikarya</taxon>
        <taxon>Basidiomycota</taxon>
        <taxon>Ustilaginomycotina</taxon>
        <taxon>Exobasidiomycetes</taxon>
        <taxon>Exobasidiales</taxon>
        <taxon>Brachybasidiaceae</taxon>
        <taxon>Meira</taxon>
    </lineage>
</organism>
<keyword evidence="3" id="KW-0677">Repeat</keyword>
<dbReference type="GO" id="GO:0005634">
    <property type="term" value="C:nucleus"/>
    <property type="evidence" value="ECO:0007669"/>
    <property type="project" value="UniProtKB-SubCell"/>
</dbReference>
<keyword evidence="4 7" id="KW-0863">Zinc-finger</keyword>
<evidence type="ECO:0000256" key="4">
    <source>
        <dbReference type="ARBA" id="ARBA00022771"/>
    </source>
</evidence>
<gene>
    <name evidence="10" type="ORF">FA14DRAFT_188332</name>
</gene>
<feature type="domain" description="C2H2-type" evidence="9">
    <location>
        <begin position="55"/>
        <end position="79"/>
    </location>
</feature>
<evidence type="ECO:0000256" key="2">
    <source>
        <dbReference type="ARBA" id="ARBA00022723"/>
    </source>
</evidence>
<feature type="compositionally biased region" description="Low complexity" evidence="8">
    <location>
        <begin position="441"/>
        <end position="452"/>
    </location>
</feature>
<dbReference type="SMART" id="SM00355">
    <property type="entry name" value="ZnF_C2H2"/>
    <property type="match status" value="2"/>
</dbReference>
<dbReference type="OrthoDB" id="1405595at2759"/>
<dbReference type="PROSITE" id="PS50157">
    <property type="entry name" value="ZINC_FINGER_C2H2_2"/>
    <property type="match status" value="2"/>
</dbReference>
<dbReference type="Gene3D" id="3.30.160.60">
    <property type="entry name" value="Classic Zinc Finger"/>
    <property type="match status" value="1"/>
</dbReference>
<dbReference type="InterPro" id="IPR013087">
    <property type="entry name" value="Znf_C2H2_type"/>
</dbReference>
<dbReference type="RefSeq" id="XP_025358628.1">
    <property type="nucleotide sequence ID" value="XM_025501651.1"/>
</dbReference>
<evidence type="ECO:0000313" key="11">
    <source>
        <dbReference type="Proteomes" id="UP000245771"/>
    </source>
</evidence>
<feature type="compositionally biased region" description="Basic and acidic residues" evidence="8">
    <location>
        <begin position="498"/>
        <end position="527"/>
    </location>
</feature>
<evidence type="ECO:0000256" key="6">
    <source>
        <dbReference type="ARBA" id="ARBA00023242"/>
    </source>
</evidence>
<feature type="region of interest" description="Disordered" evidence="8">
    <location>
        <begin position="80"/>
        <end position="215"/>
    </location>
</feature>
<dbReference type="PROSITE" id="PS00028">
    <property type="entry name" value="ZINC_FINGER_C2H2_1"/>
    <property type="match status" value="1"/>
</dbReference>
<feature type="domain" description="C2H2-type" evidence="9">
    <location>
        <begin position="27"/>
        <end position="54"/>
    </location>
</feature>
<evidence type="ECO:0000256" key="1">
    <source>
        <dbReference type="ARBA" id="ARBA00004123"/>
    </source>
</evidence>
<dbReference type="GO" id="GO:0008270">
    <property type="term" value="F:zinc ion binding"/>
    <property type="evidence" value="ECO:0007669"/>
    <property type="project" value="UniProtKB-KW"/>
</dbReference>
<feature type="compositionally biased region" description="Polar residues" evidence="8">
    <location>
        <begin position="560"/>
        <end position="594"/>
    </location>
</feature>
<dbReference type="InParanoid" id="A0A316VL96"/>
<dbReference type="EMBL" id="KZ819602">
    <property type="protein sequence ID" value="PWN38326.1"/>
    <property type="molecule type" value="Genomic_DNA"/>
</dbReference>
<dbReference type="GeneID" id="37023432"/>
<feature type="region of interest" description="Disordered" evidence="8">
    <location>
        <begin position="253"/>
        <end position="325"/>
    </location>
</feature>
<dbReference type="GO" id="GO:0000981">
    <property type="term" value="F:DNA-binding transcription factor activity, RNA polymerase II-specific"/>
    <property type="evidence" value="ECO:0007669"/>
    <property type="project" value="InterPro"/>
</dbReference>
<dbReference type="Pfam" id="PF00096">
    <property type="entry name" value="zf-C2H2"/>
    <property type="match status" value="1"/>
</dbReference>
<feature type="compositionally biased region" description="Basic and acidic residues" evidence="8">
    <location>
        <begin position="534"/>
        <end position="550"/>
    </location>
</feature>
<dbReference type="GO" id="GO:0000785">
    <property type="term" value="C:chromatin"/>
    <property type="evidence" value="ECO:0007669"/>
    <property type="project" value="TreeGrafter"/>
</dbReference>
<feature type="compositionally biased region" description="Polar residues" evidence="8">
    <location>
        <begin position="111"/>
        <end position="128"/>
    </location>
</feature>
<evidence type="ECO:0000256" key="7">
    <source>
        <dbReference type="PROSITE-ProRule" id="PRU00042"/>
    </source>
</evidence>